<proteinExistence type="inferred from homology"/>
<gene>
    <name evidence="12" type="ORF">HK105_200066</name>
</gene>
<keyword evidence="2" id="KW-0678">Repressor</keyword>
<keyword evidence="3" id="KW-0479">Metal-binding</keyword>
<dbReference type="PROSITE" id="PS00028">
    <property type="entry name" value="ZINC_FINGER_C2H2_1"/>
    <property type="match status" value="1"/>
</dbReference>
<dbReference type="InterPro" id="IPR036236">
    <property type="entry name" value="Znf_C2H2_sf"/>
</dbReference>
<dbReference type="SMART" id="SM00355">
    <property type="entry name" value="ZnF_C2H2"/>
    <property type="match status" value="3"/>
</dbReference>
<evidence type="ECO:0000256" key="5">
    <source>
        <dbReference type="ARBA" id="ARBA00022771"/>
    </source>
</evidence>
<keyword evidence="7" id="KW-0539">Nucleus</keyword>
<reference evidence="12 13" key="1">
    <citation type="submission" date="2023-09" db="EMBL/GenBank/DDBJ databases">
        <title>Pangenome analysis of Batrachochytrium dendrobatidis and related Chytrids.</title>
        <authorList>
            <person name="Yacoub M.N."/>
            <person name="Stajich J.E."/>
            <person name="James T.Y."/>
        </authorList>
    </citation>
    <scope>NUCLEOTIDE SEQUENCE [LARGE SCALE GENOMIC DNA]</scope>
    <source>
        <strain evidence="12 13">JEL0888</strain>
    </source>
</reference>
<dbReference type="Gene3D" id="3.30.160.60">
    <property type="entry name" value="Classic Zinc Finger"/>
    <property type="match status" value="1"/>
</dbReference>
<evidence type="ECO:0000256" key="6">
    <source>
        <dbReference type="ARBA" id="ARBA00022833"/>
    </source>
</evidence>
<evidence type="ECO:0000256" key="1">
    <source>
        <dbReference type="ARBA" id="ARBA00004123"/>
    </source>
</evidence>
<dbReference type="SUPFAM" id="SSF57667">
    <property type="entry name" value="beta-beta-alpha zinc fingers"/>
    <property type="match status" value="1"/>
</dbReference>
<evidence type="ECO:0000313" key="13">
    <source>
        <dbReference type="Proteomes" id="UP001527925"/>
    </source>
</evidence>
<organism evidence="12 13">
    <name type="scientific">Polyrhizophydium stewartii</name>
    <dbReference type="NCBI Taxonomy" id="2732419"/>
    <lineage>
        <taxon>Eukaryota</taxon>
        <taxon>Fungi</taxon>
        <taxon>Fungi incertae sedis</taxon>
        <taxon>Chytridiomycota</taxon>
        <taxon>Chytridiomycota incertae sedis</taxon>
        <taxon>Chytridiomycetes</taxon>
        <taxon>Rhizophydiales</taxon>
        <taxon>Rhizophydiales incertae sedis</taxon>
        <taxon>Polyrhizophydium</taxon>
    </lineage>
</organism>
<evidence type="ECO:0000256" key="2">
    <source>
        <dbReference type="ARBA" id="ARBA00022491"/>
    </source>
</evidence>
<keyword evidence="4" id="KW-0677">Repeat</keyword>
<feature type="domain" description="C2H2-type" evidence="11">
    <location>
        <begin position="282"/>
        <end position="317"/>
    </location>
</feature>
<feature type="compositionally biased region" description="Low complexity" evidence="10">
    <location>
        <begin position="457"/>
        <end position="471"/>
    </location>
</feature>
<evidence type="ECO:0000256" key="3">
    <source>
        <dbReference type="ARBA" id="ARBA00022723"/>
    </source>
</evidence>
<evidence type="ECO:0000256" key="7">
    <source>
        <dbReference type="ARBA" id="ARBA00023242"/>
    </source>
</evidence>
<accession>A0ABR4NKF0</accession>
<feature type="region of interest" description="Disordered" evidence="10">
    <location>
        <begin position="433"/>
        <end position="474"/>
    </location>
</feature>
<feature type="compositionally biased region" description="Low complexity" evidence="10">
    <location>
        <begin position="11"/>
        <end position="35"/>
    </location>
</feature>
<dbReference type="InterPro" id="IPR050806">
    <property type="entry name" value="pacC/RIM101"/>
</dbReference>
<dbReference type="Proteomes" id="UP001527925">
    <property type="component" value="Unassembled WGS sequence"/>
</dbReference>
<dbReference type="InterPro" id="IPR013087">
    <property type="entry name" value="Znf_C2H2_type"/>
</dbReference>
<keyword evidence="13" id="KW-1185">Reference proteome</keyword>
<evidence type="ECO:0000256" key="10">
    <source>
        <dbReference type="SAM" id="MobiDB-lite"/>
    </source>
</evidence>
<dbReference type="EMBL" id="JADGIZ020000001">
    <property type="protein sequence ID" value="KAL2920000.1"/>
    <property type="molecule type" value="Genomic_DNA"/>
</dbReference>
<dbReference type="PROSITE" id="PS50157">
    <property type="entry name" value="ZINC_FINGER_C2H2_2"/>
    <property type="match status" value="1"/>
</dbReference>
<feature type="region of interest" description="Disordered" evidence="10">
    <location>
        <begin position="80"/>
        <end position="103"/>
    </location>
</feature>
<comment type="similarity">
    <text evidence="8">Belongs to the pacC/RIM101 family.</text>
</comment>
<evidence type="ECO:0000256" key="9">
    <source>
        <dbReference type="PROSITE-ProRule" id="PRU00042"/>
    </source>
</evidence>
<sequence length="577" mass="59333">MDSQTSRTAGTPEPAEPAATPARDQTTAAAAAAGDTPRRDCVWDRLLERATGKCAEQAAELLRQERLEDVRRMHLRMQQLEQEEQQQAQQHTQYGRGEEPESAVTFGPAGMAVFAPALGVLPTAATSGFPASASAAASAGMRAATDATASAAGVTLSAVVSAESTQARDKVAAAAARSRHAAQAAAAADVAAMTRHTVLAAARETLAADRTPGERELPGLRALLAADSAESLPRPFAGGGGAVTQGPACALPRPPHAPAVAPDDDGGSECGSDGGDGGGAALQCQWAAPGRAVCGAAFGSADALHAHVSESHIGRKILHNLCLVCHWAGCSMGRRPFQKRDHIFSHMRKHLPLRSFVCSVCNKTYRWIQDFNKHHARTGHGTGIHNYLSNSQLSDISLDGDLFAVLSGGDSSFSTTAFPASIPEPALTWPNFDGLSRSNATGDDGTLSGGKKHDAHLSSSLPGSESLASSATSDVPPLLGSPDFDISSLGSSTSPASLLAVPAAPGSLDSSPISSDHMRFGSPLQASVSLAVAQQSTPNSTSALHLDDIAVLLMNALLNATTSSTDPAFSHLSLTPP</sequence>
<dbReference type="PANTHER" id="PTHR47257">
    <property type="entry name" value="PH-RESPONSE TRANSCRIPTION FACTOR PACC/RIM101"/>
    <property type="match status" value="1"/>
</dbReference>
<comment type="subcellular location">
    <subcellularLocation>
        <location evidence="1">Nucleus</location>
    </subcellularLocation>
</comment>
<evidence type="ECO:0000256" key="8">
    <source>
        <dbReference type="ARBA" id="ARBA00038089"/>
    </source>
</evidence>
<evidence type="ECO:0000313" key="12">
    <source>
        <dbReference type="EMBL" id="KAL2920000.1"/>
    </source>
</evidence>
<keyword evidence="5 9" id="KW-0863">Zinc-finger</keyword>
<protein>
    <recommendedName>
        <fullName evidence="11">C2H2-type domain-containing protein</fullName>
    </recommendedName>
</protein>
<feature type="region of interest" description="Disordered" evidence="10">
    <location>
        <begin position="1"/>
        <end position="39"/>
    </location>
</feature>
<comment type="caution">
    <text evidence="12">The sequence shown here is derived from an EMBL/GenBank/DDBJ whole genome shotgun (WGS) entry which is preliminary data.</text>
</comment>
<evidence type="ECO:0000259" key="11">
    <source>
        <dbReference type="PROSITE" id="PS50157"/>
    </source>
</evidence>
<name>A0ABR4NKF0_9FUNG</name>
<dbReference type="PANTHER" id="PTHR47257:SF1">
    <property type="entry name" value="PH-RESPONSE TRANSCRIPTION FACTOR PACC_RIM101"/>
    <property type="match status" value="1"/>
</dbReference>
<evidence type="ECO:0000256" key="4">
    <source>
        <dbReference type="ARBA" id="ARBA00022737"/>
    </source>
</evidence>
<keyword evidence="6" id="KW-0862">Zinc</keyword>